<evidence type="ECO:0000256" key="5">
    <source>
        <dbReference type="SAM" id="Phobius"/>
    </source>
</evidence>
<proteinExistence type="predicted"/>
<dbReference type="PANTHER" id="PTHR37422">
    <property type="entry name" value="TEICHURONIC ACID BIOSYNTHESIS PROTEIN TUAE"/>
    <property type="match status" value="1"/>
</dbReference>
<dbReference type="InterPro" id="IPR007016">
    <property type="entry name" value="O-antigen_ligase-rel_domated"/>
</dbReference>
<dbReference type="RefSeq" id="WP_175304314.1">
    <property type="nucleotide sequence ID" value="NZ_CZPZ01000001.1"/>
</dbReference>
<name>A0A0S4L7D1_9BACT</name>
<sequence length="435" mass="49073">MSPRFRQEKSANVPKTTEKGTIATWFIHSYIWLDLVRPSFVWHFPKLLSTVLFVSWLLQPDKRMPRQLLLMLCFLAVMVLDVPIAQNTFATVWTSYGMAVLFLGLCLPLVQFINSIARFQAIMHSLMGIFVVIGVWASFHRGYGPAAADGGQDENYVTACMVMGLPFFLYSYLAAETRRKKILYLAPIPILLLAVVVAENPSRGGFIGFICVIGYMVFYSRRRIAALISIGVLAVVVGVMAGATYWQEIGTITDTETGTADHRKDLWRIATYMFMSYPLTGVGPNNFRWRIQEFETSEIIQKYGHSLGGSAFTHSLYFELLAELGIAGVIIFGLLLVQNFRDLSQIKAGVRTMLDRESSVIRMGEFLDPHLPSPAILKLVHCYAHGLTASLIAFLVCSAFISTLYYSYWWLYSALIAGFRLVFERMVQIPTRELK</sequence>
<evidence type="ECO:0000256" key="1">
    <source>
        <dbReference type="ARBA" id="ARBA00004141"/>
    </source>
</evidence>
<keyword evidence="4 5" id="KW-0472">Membrane</keyword>
<feature type="transmembrane region" description="Helical" evidence="5">
    <location>
        <begin position="204"/>
        <end position="220"/>
    </location>
</feature>
<dbReference type="STRING" id="1742973.COMA2_10265"/>
<reference evidence="8" key="1">
    <citation type="submission" date="2015-10" db="EMBL/GenBank/DDBJ databases">
        <authorList>
            <person name="Luecker S."/>
            <person name="Luecker S."/>
        </authorList>
    </citation>
    <scope>NUCLEOTIDE SEQUENCE [LARGE SCALE GENOMIC DNA]</scope>
</reference>
<evidence type="ECO:0000259" key="6">
    <source>
        <dbReference type="Pfam" id="PF04932"/>
    </source>
</evidence>
<feature type="transmembrane region" description="Helical" evidence="5">
    <location>
        <begin position="407"/>
        <end position="423"/>
    </location>
</feature>
<comment type="subcellular location">
    <subcellularLocation>
        <location evidence="1">Membrane</location>
        <topology evidence="1">Multi-pass membrane protein</topology>
    </subcellularLocation>
</comment>
<feature type="transmembrane region" description="Helical" evidence="5">
    <location>
        <begin position="155"/>
        <end position="175"/>
    </location>
</feature>
<feature type="transmembrane region" description="Helical" evidence="5">
    <location>
        <begin position="68"/>
        <end position="86"/>
    </location>
</feature>
<feature type="transmembrane region" description="Helical" evidence="5">
    <location>
        <begin position="182"/>
        <end position="198"/>
    </location>
</feature>
<evidence type="ECO:0000313" key="7">
    <source>
        <dbReference type="EMBL" id="CUS31734.1"/>
    </source>
</evidence>
<dbReference type="InterPro" id="IPR051533">
    <property type="entry name" value="WaaL-like"/>
</dbReference>
<evidence type="ECO:0000313" key="8">
    <source>
        <dbReference type="Proteomes" id="UP000198736"/>
    </source>
</evidence>
<dbReference type="GO" id="GO:0016020">
    <property type="term" value="C:membrane"/>
    <property type="evidence" value="ECO:0007669"/>
    <property type="project" value="UniProtKB-SubCell"/>
</dbReference>
<dbReference type="Proteomes" id="UP000198736">
    <property type="component" value="Unassembled WGS sequence"/>
</dbReference>
<feature type="transmembrane region" description="Helical" evidence="5">
    <location>
        <begin position="227"/>
        <end position="246"/>
    </location>
</feature>
<feature type="transmembrane region" description="Helical" evidence="5">
    <location>
        <begin position="92"/>
        <end position="110"/>
    </location>
</feature>
<evidence type="ECO:0000256" key="2">
    <source>
        <dbReference type="ARBA" id="ARBA00022692"/>
    </source>
</evidence>
<organism evidence="7 8">
    <name type="scientific">Candidatus Nitrospira nitrificans</name>
    <dbReference type="NCBI Taxonomy" id="1742973"/>
    <lineage>
        <taxon>Bacteria</taxon>
        <taxon>Pseudomonadati</taxon>
        <taxon>Nitrospirota</taxon>
        <taxon>Nitrospiria</taxon>
        <taxon>Nitrospirales</taxon>
        <taxon>Nitrospiraceae</taxon>
        <taxon>Nitrospira</taxon>
    </lineage>
</organism>
<keyword evidence="2 5" id="KW-0812">Transmembrane</keyword>
<keyword evidence="8" id="KW-1185">Reference proteome</keyword>
<dbReference type="Pfam" id="PF04932">
    <property type="entry name" value="Wzy_C"/>
    <property type="match status" value="1"/>
</dbReference>
<protein>
    <recommendedName>
        <fullName evidence="6">O-antigen ligase-related domain-containing protein</fullName>
    </recommendedName>
</protein>
<dbReference type="EMBL" id="CZPZ01000001">
    <property type="protein sequence ID" value="CUS31734.1"/>
    <property type="molecule type" value="Genomic_DNA"/>
</dbReference>
<feature type="transmembrane region" description="Helical" evidence="5">
    <location>
        <begin position="316"/>
        <end position="337"/>
    </location>
</feature>
<accession>A0A0S4L7D1</accession>
<evidence type="ECO:0000256" key="3">
    <source>
        <dbReference type="ARBA" id="ARBA00022989"/>
    </source>
</evidence>
<dbReference type="PANTHER" id="PTHR37422:SF13">
    <property type="entry name" value="LIPOPOLYSACCHARIDE BIOSYNTHESIS PROTEIN PA4999-RELATED"/>
    <property type="match status" value="1"/>
</dbReference>
<dbReference type="AlphaFoldDB" id="A0A0S4L7D1"/>
<feature type="domain" description="O-antigen ligase-related" evidence="6">
    <location>
        <begin position="190"/>
        <end position="332"/>
    </location>
</feature>
<feature type="transmembrane region" description="Helical" evidence="5">
    <location>
        <begin position="382"/>
        <end position="401"/>
    </location>
</feature>
<feature type="transmembrane region" description="Helical" evidence="5">
    <location>
        <begin position="122"/>
        <end position="143"/>
    </location>
</feature>
<gene>
    <name evidence="7" type="ORF">COMA2_10265</name>
</gene>
<keyword evidence="3 5" id="KW-1133">Transmembrane helix</keyword>
<evidence type="ECO:0000256" key="4">
    <source>
        <dbReference type="ARBA" id="ARBA00023136"/>
    </source>
</evidence>